<dbReference type="SUPFAM" id="SSF48613">
    <property type="entry name" value="Heme oxygenase-like"/>
    <property type="match status" value="1"/>
</dbReference>
<dbReference type="GO" id="GO:0020037">
    <property type="term" value="F:heme binding"/>
    <property type="evidence" value="ECO:0007669"/>
    <property type="project" value="TreeGrafter"/>
</dbReference>
<sequence length="217" mass="23268">MTGFAARLRRATMAGHRDAETRGFVTRLLGGAVPPAGFAALTAQYLFIYRELESAATAMLEDPVAGGFADPALARVAALESDLAHLYGPDWPSAAEPIEATRAYTARLRERCSTSPAHFVAHHYVRYLGDLSGGQLVGSRVATVYGLGRAGTAFYRFDRIPDPKVYKAAYRARLDALALPPTELDTLVAEARHAFALNAAVFQELGTTYPGDLVPAA</sequence>
<dbReference type="GO" id="GO:0006979">
    <property type="term" value="P:response to oxidative stress"/>
    <property type="evidence" value="ECO:0007669"/>
    <property type="project" value="TreeGrafter"/>
</dbReference>
<dbReference type="Pfam" id="PF01126">
    <property type="entry name" value="Heme_oxygenase"/>
    <property type="match status" value="1"/>
</dbReference>
<evidence type="ECO:0000256" key="2">
    <source>
        <dbReference type="ARBA" id="ARBA00022723"/>
    </source>
</evidence>
<dbReference type="Gene3D" id="1.20.910.10">
    <property type="entry name" value="Heme oxygenase-like"/>
    <property type="match status" value="1"/>
</dbReference>
<accession>A0A7W7M6D1</accession>
<name>A0A7W7M6D1_9ACTN</name>
<organism evidence="6 7">
    <name type="scientific">Actinoplanes octamycinicus</name>
    <dbReference type="NCBI Taxonomy" id="135948"/>
    <lineage>
        <taxon>Bacteria</taxon>
        <taxon>Bacillati</taxon>
        <taxon>Actinomycetota</taxon>
        <taxon>Actinomycetes</taxon>
        <taxon>Micromonosporales</taxon>
        <taxon>Micromonosporaceae</taxon>
        <taxon>Actinoplanes</taxon>
    </lineage>
</organism>
<proteinExistence type="predicted"/>
<dbReference type="GO" id="GO:0042167">
    <property type="term" value="P:heme catabolic process"/>
    <property type="evidence" value="ECO:0007669"/>
    <property type="project" value="TreeGrafter"/>
</dbReference>
<feature type="binding site" evidence="4">
    <location>
        <position position="171"/>
    </location>
    <ligand>
        <name>heme b</name>
        <dbReference type="ChEBI" id="CHEBI:60344"/>
    </ligand>
</feature>
<dbReference type="InterPro" id="IPR002051">
    <property type="entry name" value="Haem_Oase"/>
</dbReference>
<evidence type="ECO:0000313" key="7">
    <source>
        <dbReference type="Proteomes" id="UP000546162"/>
    </source>
</evidence>
<comment type="caution">
    <text evidence="6">The sequence shown here is derived from an EMBL/GenBank/DDBJ whole genome shotgun (WGS) entry which is preliminary data.</text>
</comment>
<evidence type="ECO:0000313" key="6">
    <source>
        <dbReference type="EMBL" id="MBB4738679.1"/>
    </source>
</evidence>
<dbReference type="GO" id="GO:0006788">
    <property type="term" value="P:heme oxidation"/>
    <property type="evidence" value="ECO:0007669"/>
    <property type="project" value="InterPro"/>
</dbReference>
<dbReference type="EMBL" id="JACHNB010000001">
    <property type="protein sequence ID" value="MBB4738679.1"/>
    <property type="molecule type" value="Genomic_DNA"/>
</dbReference>
<dbReference type="CDD" id="cd19165">
    <property type="entry name" value="HemeO"/>
    <property type="match status" value="1"/>
</dbReference>
<dbReference type="PRINTS" id="PR00088">
    <property type="entry name" value="HAEMOXYGNASE"/>
</dbReference>
<dbReference type="InterPro" id="IPR016084">
    <property type="entry name" value="Haem_Oase-like_multi-hlx"/>
</dbReference>
<feature type="binding site" description="axial binding residue" evidence="5">
    <location>
        <position position="16"/>
    </location>
    <ligand>
        <name>heme b</name>
        <dbReference type="ChEBI" id="CHEBI:60344"/>
    </ligand>
    <ligandPart>
        <name>Fe</name>
        <dbReference type="ChEBI" id="CHEBI:18248"/>
    </ligandPart>
</feature>
<keyword evidence="3 5" id="KW-0408">Iron</keyword>
<evidence type="ECO:0000256" key="5">
    <source>
        <dbReference type="PIRSR" id="PIRSR000343-2"/>
    </source>
</evidence>
<evidence type="ECO:0000256" key="1">
    <source>
        <dbReference type="ARBA" id="ARBA00022617"/>
    </source>
</evidence>
<keyword evidence="1 4" id="KW-0349">Heme</keyword>
<keyword evidence="2 5" id="KW-0479">Metal-binding</keyword>
<dbReference type="RefSeq" id="WP_185039223.1">
    <property type="nucleotide sequence ID" value="NZ_BAABFG010000005.1"/>
</dbReference>
<evidence type="ECO:0000256" key="3">
    <source>
        <dbReference type="ARBA" id="ARBA00023004"/>
    </source>
</evidence>
<dbReference type="AlphaFoldDB" id="A0A7W7M6D1"/>
<gene>
    <name evidence="6" type="ORF">BJY16_002138</name>
</gene>
<dbReference type="InterPro" id="IPR016053">
    <property type="entry name" value="Haem_Oase-like"/>
</dbReference>
<dbReference type="PANTHER" id="PTHR10720">
    <property type="entry name" value="HEME OXYGENASE"/>
    <property type="match status" value="1"/>
</dbReference>
<dbReference type="PIRSF" id="PIRSF000343">
    <property type="entry name" value="Haem_Oase"/>
    <property type="match status" value="1"/>
</dbReference>
<dbReference type="Proteomes" id="UP000546162">
    <property type="component" value="Unassembled WGS sequence"/>
</dbReference>
<reference evidence="6 7" key="1">
    <citation type="submission" date="2020-08" db="EMBL/GenBank/DDBJ databases">
        <title>Sequencing the genomes of 1000 actinobacteria strains.</title>
        <authorList>
            <person name="Klenk H.-P."/>
        </authorList>
    </citation>
    <scope>NUCLEOTIDE SEQUENCE [LARGE SCALE GENOMIC DNA]</scope>
    <source>
        <strain evidence="6 7">DSM 45809</strain>
    </source>
</reference>
<dbReference type="GO" id="GO:0004392">
    <property type="term" value="F:heme oxygenase (decyclizing) activity"/>
    <property type="evidence" value="ECO:0007669"/>
    <property type="project" value="UniProtKB-EC"/>
</dbReference>
<dbReference type="PANTHER" id="PTHR10720:SF0">
    <property type="entry name" value="HEME OXYGENASE"/>
    <property type="match status" value="1"/>
</dbReference>
<evidence type="ECO:0000256" key="4">
    <source>
        <dbReference type="PIRSR" id="PIRSR000343-1"/>
    </source>
</evidence>
<dbReference type="EC" id="1.14.14.18" evidence="6"/>
<keyword evidence="7" id="KW-1185">Reference proteome</keyword>
<feature type="binding site" evidence="4">
    <location>
        <position position="124"/>
    </location>
    <ligand>
        <name>heme b</name>
        <dbReference type="ChEBI" id="CHEBI:60344"/>
    </ligand>
</feature>
<keyword evidence="6" id="KW-0560">Oxidoreductase</keyword>
<protein>
    <submittedName>
        <fullName evidence="6">Heme oxygenase</fullName>
        <ecNumber evidence="6">1.14.14.18</ecNumber>
    </submittedName>
</protein>
<feature type="binding site" evidence="4">
    <location>
        <position position="9"/>
    </location>
    <ligand>
        <name>heme b</name>
        <dbReference type="ChEBI" id="CHEBI:60344"/>
    </ligand>
</feature>
<dbReference type="GO" id="GO:0046872">
    <property type="term" value="F:metal ion binding"/>
    <property type="evidence" value="ECO:0007669"/>
    <property type="project" value="UniProtKB-KW"/>
</dbReference>